<evidence type="ECO:0000313" key="16">
    <source>
        <dbReference type="EMBL" id="RUO47243.1"/>
    </source>
</evidence>
<evidence type="ECO:0000256" key="4">
    <source>
        <dbReference type="ARBA" id="ARBA00022695"/>
    </source>
</evidence>
<evidence type="ECO:0000256" key="10">
    <source>
        <dbReference type="ARBA" id="ARBA00023125"/>
    </source>
</evidence>
<evidence type="ECO:0000256" key="14">
    <source>
        <dbReference type="PIRSR" id="PIRSR002811-1"/>
    </source>
</evidence>
<evidence type="ECO:0000313" key="17">
    <source>
        <dbReference type="Proteomes" id="UP000286678"/>
    </source>
</evidence>
<comment type="cofactor">
    <cofactor evidence="12 13 14">
        <name>Zn(2+)</name>
        <dbReference type="ChEBI" id="CHEBI:29105"/>
    </cofactor>
    <text evidence="12 13 14">Binds 1 zinc ion per monomer.</text>
</comment>
<dbReference type="GO" id="GO:0008270">
    <property type="term" value="F:zinc ion binding"/>
    <property type="evidence" value="ECO:0007669"/>
    <property type="project" value="UniProtKB-UniRule"/>
</dbReference>
<comment type="caution">
    <text evidence="16">The sequence shown here is derived from an EMBL/GenBank/DDBJ whole genome shotgun (WGS) entry which is preliminary data.</text>
</comment>
<dbReference type="Gene3D" id="3.90.980.10">
    <property type="entry name" value="DNA primase, catalytic core, N-terminal domain"/>
    <property type="match status" value="1"/>
</dbReference>
<dbReference type="Pfam" id="PF08275">
    <property type="entry name" value="DNAG_N"/>
    <property type="match status" value="1"/>
</dbReference>
<dbReference type="InterPro" id="IPR034151">
    <property type="entry name" value="TOPRIM_DnaG_bac"/>
</dbReference>
<evidence type="ECO:0000256" key="1">
    <source>
        <dbReference type="ARBA" id="ARBA00022478"/>
    </source>
</evidence>
<dbReference type="SMART" id="SM00400">
    <property type="entry name" value="ZnF_CHCC"/>
    <property type="match status" value="1"/>
</dbReference>
<dbReference type="Gene3D" id="3.40.1360.10">
    <property type="match status" value="1"/>
</dbReference>
<dbReference type="InterPro" id="IPR030846">
    <property type="entry name" value="DnaG_bac"/>
</dbReference>
<dbReference type="SUPFAM" id="SSF56731">
    <property type="entry name" value="DNA primase core"/>
    <property type="match status" value="1"/>
</dbReference>
<keyword evidence="9" id="KW-0460">Magnesium</keyword>
<dbReference type="GO" id="GO:0000428">
    <property type="term" value="C:DNA-directed RNA polymerase complex"/>
    <property type="evidence" value="ECO:0007669"/>
    <property type="project" value="UniProtKB-KW"/>
</dbReference>
<evidence type="ECO:0000256" key="12">
    <source>
        <dbReference type="HAMAP-Rule" id="MF_00974"/>
    </source>
</evidence>
<comment type="subunit">
    <text evidence="12">Monomer. Interacts with DnaB.</text>
</comment>
<dbReference type="SMART" id="SM00766">
    <property type="entry name" value="DnaG_DnaB_bind"/>
    <property type="match status" value="1"/>
</dbReference>
<evidence type="ECO:0000256" key="7">
    <source>
        <dbReference type="ARBA" id="ARBA00022771"/>
    </source>
</evidence>
<dbReference type="Proteomes" id="UP000286678">
    <property type="component" value="Unassembled WGS sequence"/>
</dbReference>
<dbReference type="InterPro" id="IPR016136">
    <property type="entry name" value="DNA_helicase_N/primase_C"/>
</dbReference>
<dbReference type="InterPro" id="IPR050219">
    <property type="entry name" value="DnaG_primase"/>
</dbReference>
<dbReference type="SMART" id="SM00493">
    <property type="entry name" value="TOPRIM"/>
    <property type="match status" value="1"/>
</dbReference>
<dbReference type="Pfam" id="PF13155">
    <property type="entry name" value="Toprim_2"/>
    <property type="match status" value="1"/>
</dbReference>
<comment type="domain">
    <text evidence="12">Contains an N-terminal zinc-binding domain, a central core domain that contains the primase activity, and a C-terminal DnaB-binding domain.</text>
</comment>
<dbReference type="GO" id="GO:0003677">
    <property type="term" value="F:DNA binding"/>
    <property type="evidence" value="ECO:0007669"/>
    <property type="project" value="UniProtKB-KW"/>
</dbReference>
<comment type="similarity">
    <text evidence="12 13">Belongs to the DnaG primase family.</text>
</comment>
<dbReference type="Gene3D" id="3.90.580.10">
    <property type="entry name" value="Zinc finger, CHC2-type domain"/>
    <property type="match status" value="1"/>
</dbReference>
<dbReference type="Pfam" id="PF01807">
    <property type="entry name" value="Zn_ribbon_DnaG"/>
    <property type="match status" value="1"/>
</dbReference>
<dbReference type="PANTHER" id="PTHR30313:SF2">
    <property type="entry name" value="DNA PRIMASE"/>
    <property type="match status" value="1"/>
</dbReference>
<evidence type="ECO:0000256" key="5">
    <source>
        <dbReference type="ARBA" id="ARBA00022705"/>
    </source>
</evidence>
<dbReference type="PROSITE" id="PS50880">
    <property type="entry name" value="TOPRIM"/>
    <property type="match status" value="1"/>
</dbReference>
<keyword evidence="4 12" id="KW-0548">Nucleotidyltransferase</keyword>
<dbReference type="SUPFAM" id="SSF57783">
    <property type="entry name" value="Zinc beta-ribbon"/>
    <property type="match status" value="1"/>
</dbReference>
<keyword evidence="6 12" id="KW-0479">Metal-binding</keyword>
<dbReference type="CDD" id="cd03364">
    <property type="entry name" value="TOPRIM_DnaG_primases"/>
    <property type="match status" value="1"/>
</dbReference>
<organism evidence="16 17">
    <name type="scientific">Pseudidiomarina aquimaris</name>
    <dbReference type="NCBI Taxonomy" id="641841"/>
    <lineage>
        <taxon>Bacteria</taxon>
        <taxon>Pseudomonadati</taxon>
        <taxon>Pseudomonadota</taxon>
        <taxon>Gammaproteobacteria</taxon>
        <taxon>Alteromonadales</taxon>
        <taxon>Idiomarinaceae</taxon>
        <taxon>Pseudidiomarina</taxon>
    </lineage>
</organism>
<sequence>MAGLIPKSFIYDLLDRADVVEVVDSRVPLKKAGRNYQACCPFHNEKTPSFTVAPDKQFFHCFGCGEHGNAIDFLMRYDGLEFPDAVEELAAMLGVEVPRETSANPQADARKRQQAADDFEQMERASKFFAYQLRQHKKSAEVVEYLKGRGLSGEVVKHFQIGYAPDGWDDLLKSLAKDQRSREQLVDLKLVNRNDNGRYYDFFRDRVMFPIRDRRGRVVGFGGRILSGDGPKYLNSPETRIFHKGRELYGFYEVKQAHRNLEQVVIVEGYMDVVALAQAGIDFAVASLGTATTTEQLQMLFRATKRVTCCYDGDRAGRDAAWRALENALPLLTDGLELNFLFLPDGEDPDSLVRQEGAEAFTQRLQTAQSFTQYFFNHLTEALDLTSDAGRAALLSQARPLIEKVASDYYREELLRELARLLRREVSQIAGQVKQGGQRTQAPEQLKMTPIRRAIALLLQYPQLGHEIPLHEELAQLKLPGINVLLELHRQTREQNLNSAQLVELWRGRREEKLLRQLVSWEHHLEQDNISQEFFDTFLYFIDLFVEQRANELLAKEQQAPLTAAEKREYMALMQHKAQKNAVQN</sequence>
<dbReference type="Gene3D" id="1.20.50.20">
    <property type="entry name" value="DnaG, RNA polymerase domain, helical bundle"/>
    <property type="match status" value="1"/>
</dbReference>
<comment type="catalytic activity">
    <reaction evidence="12">
        <text>ssDNA + n NTP = ssDNA/pppN(pN)n-1 hybrid + (n-1) diphosphate.</text>
        <dbReference type="EC" id="2.7.7.101"/>
    </reaction>
</comment>
<dbReference type="PIRSF" id="PIRSF002811">
    <property type="entry name" value="DnaG"/>
    <property type="match status" value="1"/>
</dbReference>
<dbReference type="RefSeq" id="WP_126834030.1">
    <property type="nucleotide sequence ID" value="NZ_JBLXIO010000001.1"/>
</dbReference>
<evidence type="ECO:0000256" key="2">
    <source>
        <dbReference type="ARBA" id="ARBA00022515"/>
    </source>
</evidence>
<keyword evidence="11 12" id="KW-0804">Transcription</keyword>
<dbReference type="PANTHER" id="PTHR30313">
    <property type="entry name" value="DNA PRIMASE"/>
    <property type="match status" value="1"/>
</dbReference>
<dbReference type="InterPro" id="IPR006171">
    <property type="entry name" value="TOPRIM_dom"/>
</dbReference>
<evidence type="ECO:0000256" key="13">
    <source>
        <dbReference type="PIRNR" id="PIRNR002811"/>
    </source>
</evidence>
<dbReference type="InterPro" id="IPR013173">
    <property type="entry name" value="DNA_primase_DnaG_DnaB-bd_dom"/>
</dbReference>
<dbReference type="Pfam" id="PF08278">
    <property type="entry name" value="DnaG_DnaB_bind"/>
    <property type="match status" value="1"/>
</dbReference>
<dbReference type="InterPro" id="IPR013264">
    <property type="entry name" value="DNAG_N"/>
</dbReference>
<dbReference type="InterPro" id="IPR036977">
    <property type="entry name" value="DNA_primase_Znf_CHC2"/>
</dbReference>
<evidence type="ECO:0000256" key="3">
    <source>
        <dbReference type="ARBA" id="ARBA00022679"/>
    </source>
</evidence>
<dbReference type="GO" id="GO:0006269">
    <property type="term" value="P:DNA replication, synthesis of primer"/>
    <property type="evidence" value="ECO:0007669"/>
    <property type="project" value="UniProtKB-UniRule"/>
</dbReference>
<keyword evidence="1 12" id="KW-0240">DNA-directed RNA polymerase</keyword>
<evidence type="ECO:0000259" key="15">
    <source>
        <dbReference type="PROSITE" id="PS50880"/>
    </source>
</evidence>
<dbReference type="InterPro" id="IPR006295">
    <property type="entry name" value="DNA_primase_DnaG"/>
</dbReference>
<feature type="zinc finger region" description="CHC2-type" evidence="12 14">
    <location>
        <begin position="40"/>
        <end position="64"/>
    </location>
</feature>
<dbReference type="EC" id="2.7.7.101" evidence="12"/>
<dbReference type="FunFam" id="3.90.980.10:FF:000001">
    <property type="entry name" value="DNA primase"/>
    <property type="match status" value="1"/>
</dbReference>
<accession>A0A432XET0</accession>
<dbReference type="InterPro" id="IPR019475">
    <property type="entry name" value="DNA_primase_DnaB-bd"/>
</dbReference>
<keyword evidence="10 12" id="KW-0238">DNA-binding</keyword>
<evidence type="ECO:0000256" key="9">
    <source>
        <dbReference type="ARBA" id="ARBA00022842"/>
    </source>
</evidence>
<dbReference type="Gene3D" id="1.10.860.10">
    <property type="entry name" value="DNAb Helicase, Chain A"/>
    <property type="match status" value="1"/>
</dbReference>
<dbReference type="GO" id="GO:0003899">
    <property type="term" value="F:DNA-directed RNA polymerase activity"/>
    <property type="evidence" value="ECO:0007669"/>
    <property type="project" value="UniProtKB-UniRule"/>
</dbReference>
<gene>
    <name evidence="12" type="primary">dnaG</name>
    <name evidence="16" type="ORF">CWE21_08580</name>
</gene>
<dbReference type="EMBL" id="PIPT01000006">
    <property type="protein sequence ID" value="RUO47243.1"/>
    <property type="molecule type" value="Genomic_DNA"/>
</dbReference>
<dbReference type="InterPro" id="IPR037068">
    <property type="entry name" value="DNA_primase_core_N_sf"/>
</dbReference>
<reference evidence="17" key="1">
    <citation type="journal article" date="2018" name="Front. Microbiol.">
        <title>Genome-Based Analysis Reveals the Taxonomy and Diversity of the Family Idiomarinaceae.</title>
        <authorList>
            <person name="Liu Y."/>
            <person name="Lai Q."/>
            <person name="Shao Z."/>
        </authorList>
    </citation>
    <scope>NUCLEOTIDE SEQUENCE [LARGE SCALE GENOMIC DNA]</scope>
    <source>
        <strain evidence="17">SW15</strain>
    </source>
</reference>
<dbReference type="NCBIfam" id="TIGR01391">
    <property type="entry name" value="dnaG"/>
    <property type="match status" value="1"/>
</dbReference>
<keyword evidence="7 12" id="KW-0863">Zinc-finger</keyword>
<dbReference type="AlphaFoldDB" id="A0A432XET0"/>
<protein>
    <recommendedName>
        <fullName evidence="12 13">DNA primase</fullName>
        <ecNumber evidence="12">2.7.7.101</ecNumber>
    </recommendedName>
</protein>
<keyword evidence="3 12" id="KW-0808">Transferase</keyword>
<keyword evidence="5 12" id="KW-0235">DNA replication</keyword>
<evidence type="ECO:0000256" key="11">
    <source>
        <dbReference type="ARBA" id="ARBA00023163"/>
    </source>
</evidence>
<comment type="function">
    <text evidence="12 13">RNA polymerase that catalyzes the synthesis of short RNA molecules used as primers for DNA polymerase during DNA replication.</text>
</comment>
<dbReference type="Pfam" id="PF10410">
    <property type="entry name" value="DnaB_bind"/>
    <property type="match status" value="1"/>
</dbReference>
<evidence type="ECO:0000256" key="8">
    <source>
        <dbReference type="ARBA" id="ARBA00022833"/>
    </source>
</evidence>
<feature type="domain" description="Toprim" evidence="15">
    <location>
        <begin position="262"/>
        <end position="344"/>
    </location>
</feature>
<keyword evidence="2 12" id="KW-0639">Primosome</keyword>
<dbReference type="GO" id="GO:0005737">
    <property type="term" value="C:cytoplasm"/>
    <property type="evidence" value="ECO:0007669"/>
    <property type="project" value="TreeGrafter"/>
</dbReference>
<name>A0A432XET0_9GAMM</name>
<dbReference type="InterPro" id="IPR002694">
    <property type="entry name" value="Znf_CHC2"/>
</dbReference>
<dbReference type="OrthoDB" id="9803773at2"/>
<keyword evidence="17" id="KW-1185">Reference proteome</keyword>
<dbReference type="SUPFAM" id="SSF117023">
    <property type="entry name" value="DNA primase DnaG, C-terminal domain"/>
    <property type="match status" value="1"/>
</dbReference>
<dbReference type="FunFam" id="3.40.1360.10:FF:000002">
    <property type="entry name" value="DNA primase"/>
    <property type="match status" value="1"/>
</dbReference>
<dbReference type="FunFam" id="3.90.580.10:FF:000001">
    <property type="entry name" value="DNA primase"/>
    <property type="match status" value="1"/>
</dbReference>
<proteinExistence type="inferred from homology"/>
<keyword evidence="8 12" id="KW-0862">Zinc</keyword>
<dbReference type="HAMAP" id="MF_00974">
    <property type="entry name" value="DNA_primase_DnaG"/>
    <property type="match status" value="1"/>
</dbReference>
<dbReference type="GO" id="GO:1990077">
    <property type="term" value="C:primosome complex"/>
    <property type="evidence" value="ECO:0007669"/>
    <property type="project" value="UniProtKB-KW"/>
</dbReference>
<evidence type="ECO:0000256" key="6">
    <source>
        <dbReference type="ARBA" id="ARBA00022723"/>
    </source>
</evidence>